<feature type="transmembrane region" description="Helical" evidence="1">
    <location>
        <begin position="260"/>
        <end position="279"/>
    </location>
</feature>
<dbReference type="Pfam" id="PF07690">
    <property type="entry name" value="MFS_1"/>
    <property type="match status" value="1"/>
</dbReference>
<keyword evidence="1" id="KW-1133">Transmembrane helix</keyword>
<feature type="transmembrane region" description="Helical" evidence="1">
    <location>
        <begin position="205"/>
        <end position="223"/>
    </location>
</feature>
<feature type="transmembrane region" description="Helical" evidence="1">
    <location>
        <begin position="739"/>
        <end position="761"/>
    </location>
</feature>
<dbReference type="Proteomes" id="UP001651158">
    <property type="component" value="Unassembled WGS sequence"/>
</dbReference>
<keyword evidence="1" id="KW-0812">Transmembrane</keyword>
<feature type="transmembrane region" description="Helical" evidence="1">
    <location>
        <begin position="607"/>
        <end position="627"/>
    </location>
</feature>
<dbReference type="SUPFAM" id="SSF103473">
    <property type="entry name" value="MFS general substrate transporter"/>
    <property type="match status" value="1"/>
</dbReference>
<dbReference type="PROSITE" id="PS51257">
    <property type="entry name" value="PROKAR_LIPOPROTEIN"/>
    <property type="match status" value="1"/>
</dbReference>
<keyword evidence="1" id="KW-0472">Membrane</keyword>
<name>A0ABR4QHE3_9CEST</name>
<organism evidence="2 3">
    <name type="scientific">Taenia crassiceps</name>
    <dbReference type="NCBI Taxonomy" id="6207"/>
    <lineage>
        <taxon>Eukaryota</taxon>
        <taxon>Metazoa</taxon>
        <taxon>Spiralia</taxon>
        <taxon>Lophotrochozoa</taxon>
        <taxon>Platyhelminthes</taxon>
        <taxon>Cestoda</taxon>
        <taxon>Eucestoda</taxon>
        <taxon>Cyclophyllidea</taxon>
        <taxon>Taeniidae</taxon>
        <taxon>Taenia</taxon>
    </lineage>
</organism>
<dbReference type="InterPro" id="IPR036259">
    <property type="entry name" value="MFS_trans_sf"/>
</dbReference>
<feature type="transmembrane region" description="Helical" evidence="1">
    <location>
        <begin position="291"/>
        <end position="312"/>
    </location>
</feature>
<feature type="transmembrane region" description="Helical" evidence="1">
    <location>
        <begin position="235"/>
        <end position="254"/>
    </location>
</feature>
<dbReference type="EMBL" id="JAKROA010000003">
    <property type="protein sequence ID" value="KAL5108879.1"/>
    <property type="molecule type" value="Genomic_DNA"/>
</dbReference>
<keyword evidence="3" id="KW-1185">Reference proteome</keyword>
<feature type="transmembrane region" description="Helical" evidence="1">
    <location>
        <begin position="165"/>
        <end position="185"/>
    </location>
</feature>
<protein>
    <submittedName>
        <fullName evidence="2">Monocarboxylate transporter 1</fullName>
    </submittedName>
</protein>
<gene>
    <name evidence="2" type="ORF">TcWFU_004781</name>
</gene>
<dbReference type="PANTHER" id="PTHR11360">
    <property type="entry name" value="MONOCARBOXYLATE TRANSPORTER"/>
    <property type="match status" value="1"/>
</dbReference>
<evidence type="ECO:0000313" key="2">
    <source>
        <dbReference type="EMBL" id="KAL5108879.1"/>
    </source>
</evidence>
<feature type="transmembrane region" description="Helical" evidence="1">
    <location>
        <begin position="704"/>
        <end position="727"/>
    </location>
</feature>
<dbReference type="PANTHER" id="PTHR11360:SF286">
    <property type="entry name" value="GH22266P"/>
    <property type="match status" value="1"/>
</dbReference>
<comment type="caution">
    <text evidence="2">The sequence shown here is derived from an EMBL/GenBank/DDBJ whole genome shotgun (WGS) entry which is preliminary data.</text>
</comment>
<accession>A0ABR4QHE3</accession>
<feature type="transmembrane region" description="Helical" evidence="1">
    <location>
        <begin position="678"/>
        <end position="698"/>
    </location>
</feature>
<dbReference type="InterPro" id="IPR011701">
    <property type="entry name" value="MFS"/>
</dbReference>
<reference evidence="2 3" key="1">
    <citation type="journal article" date="2022" name="Front. Cell. Infect. Microbiol.">
        <title>The Genomes of Two Strains of Taenia crassiceps the Animal Model for the Study of Human Cysticercosis.</title>
        <authorList>
            <person name="Bobes R.J."/>
            <person name="Estrada K."/>
            <person name="Rios-Valencia D.G."/>
            <person name="Calderon-Gallegos A."/>
            <person name="de la Torre P."/>
            <person name="Carrero J.C."/>
            <person name="Sanchez-Flores A."/>
            <person name="Laclette J.P."/>
        </authorList>
    </citation>
    <scope>NUCLEOTIDE SEQUENCE [LARGE SCALE GENOMIC DNA]</scope>
    <source>
        <strain evidence="2">WFUcys</strain>
    </source>
</reference>
<dbReference type="Gene3D" id="1.20.1250.20">
    <property type="entry name" value="MFS general substrate transporter like domains"/>
    <property type="match status" value="2"/>
</dbReference>
<evidence type="ECO:0000256" key="1">
    <source>
        <dbReference type="SAM" id="Phobius"/>
    </source>
</evidence>
<evidence type="ECO:0000313" key="3">
    <source>
        <dbReference type="Proteomes" id="UP001651158"/>
    </source>
</evidence>
<feature type="transmembrane region" description="Helical" evidence="1">
    <location>
        <begin position="318"/>
        <end position="345"/>
    </location>
</feature>
<sequence>MSRGSLGDAAGLLAWSGACIKDEMIRTFYRNLMQATINTTATPSMFVSTDCHYHTLCHATRVRAGITARVISFTVTQTQNISHWLTCFQPVWGAVTPFRSSWLRRLRGDRAAGLQFLLCIMSREVTTTNTVREKGDLKPEVDNEVKDLEINLEEIELPVPPDGGWSWAVLLGSFVCMFCVDGLSFSFGVLLSDLQTSFECTTTKISLASSLIVGFTLISGPIVSAISNIFSFRSLVLVGSGISFCSVLACAFVNDVNVFIVLFGFVTGTCYGMIYLPAATIVSQWFAKLRATATGISMCGSSIGTAVYSAILPKLLKIYSWRGCMAIMAAMSLHCFAAGCLFIPLRDYRRGHPVKKKNKAEGEMEDASVGSKNGLCDARSKRLGTPHSGSVVESGYLKHMDTDPDSSTPVMLKAPGHHISNLSPLVVKDLLESQSSHGSGDMVRIQGIEKHQPPVVGLSMVNRVVGEVLSHQTHSRIQPSRRRTVSVEPSPGASVYVKHDQTGGNQLFASAVSLRPIADAGVHVNPSIRREIVRKLEREMDLPANRKDFFYSASMVHVNEYVSSSNVNDYIRSVTKIDAGETEEEGTVARPSNHVVKMLTELFDFGLLRSPTFLLLLASSVFGLLGYPVPYVFLADEAQTLGFTAEASANLLVYLSSVNTVGRVMAGVISDWPCTDALLVNNAALIISGTACIVLPLMPSYIGHVAYAVTFGLAIAAFVSLRIILLVEMLGLERLTNAFGFLLLFQGLAFIISPPILASFYDLLKSYNYTFILGGASLVFSALLCFPLRPILRWERRGRGEVVPPHESGYCLRLVRRLRDRLAV</sequence>
<proteinExistence type="predicted"/>
<feature type="transmembrane region" description="Helical" evidence="1">
    <location>
        <begin position="767"/>
        <end position="788"/>
    </location>
</feature>
<dbReference type="InterPro" id="IPR050327">
    <property type="entry name" value="Proton-linked_MCT"/>
</dbReference>